<dbReference type="AlphaFoldDB" id="A0A2M9Y0W3"/>
<evidence type="ECO:0000313" key="2">
    <source>
        <dbReference type="Proteomes" id="UP000297891"/>
    </source>
</evidence>
<evidence type="ECO:0008006" key="3">
    <source>
        <dbReference type="Google" id="ProtNLM"/>
    </source>
</evidence>
<comment type="caution">
    <text evidence="1">The sequence shown here is derived from an EMBL/GenBank/DDBJ whole genome shotgun (WGS) entry which is preliminary data.</text>
</comment>
<evidence type="ECO:0000313" key="1">
    <source>
        <dbReference type="EMBL" id="TGK91714.1"/>
    </source>
</evidence>
<dbReference type="SUPFAM" id="SSF48452">
    <property type="entry name" value="TPR-like"/>
    <property type="match status" value="1"/>
</dbReference>
<sequence>MVQQATQVLNTSVEQEAWDLYEVGSNEDVVVLAKRHPENFYIQHLGYLALYELTGRATIAAPKGISSLAPLVDAIQNHELGKNTEACNSLNLYFKTQTNPLCFSIIQTAIKIYFRSEAYDETKSLIARYKKQWNDNSFVKEELICTYYLKQYDEVIKVFRDNMKLLNDADIHKLVGMALLFLDRHKEANLIFENIPGKLNLPSFEEKRKMYDSVYTRIGELEAKSNSLNHKDLEDMGFAYLFHGDYAKAEKMFLSLTEKLKSKLCNV</sequence>
<proteinExistence type="predicted"/>
<dbReference type="Proteomes" id="UP000297891">
    <property type="component" value="Unassembled WGS sequence"/>
</dbReference>
<dbReference type="OrthoDB" id="343191at2"/>
<dbReference type="Gene3D" id="1.25.40.10">
    <property type="entry name" value="Tetratricopeptide repeat domain"/>
    <property type="match status" value="1"/>
</dbReference>
<dbReference type="RefSeq" id="WP_100790562.1">
    <property type="nucleotide sequence ID" value="NZ_NPDQ01000004.1"/>
</dbReference>
<gene>
    <name evidence="1" type="ORF">EHQ30_16090</name>
</gene>
<name>A0A2M9Y0W3_9LEPT</name>
<dbReference type="InterPro" id="IPR011990">
    <property type="entry name" value="TPR-like_helical_dom_sf"/>
</dbReference>
<protein>
    <recommendedName>
        <fullName evidence="3">Tetratricopeptide repeat protein</fullName>
    </recommendedName>
</protein>
<dbReference type="EMBL" id="RQFP01000014">
    <property type="protein sequence ID" value="TGK91714.1"/>
    <property type="molecule type" value="Genomic_DNA"/>
</dbReference>
<accession>A0A2M9Y0W3</accession>
<reference evidence="1" key="1">
    <citation type="journal article" date="2019" name="PLoS Negl. Trop. Dis.">
        <title>Revisiting the worldwide diversity of Leptospira species in the environment.</title>
        <authorList>
            <person name="Vincent A.T."/>
            <person name="Schiettekatte O."/>
            <person name="Bourhy P."/>
            <person name="Veyrier F.J."/>
            <person name="Picardeau M."/>
        </authorList>
    </citation>
    <scope>NUCLEOTIDE SEQUENCE [LARGE SCALE GENOMIC DNA]</scope>
    <source>
        <strain evidence="1">201800277</strain>
    </source>
</reference>
<organism evidence="1 2">
    <name type="scientific">Leptospira brenneri</name>
    <dbReference type="NCBI Taxonomy" id="2023182"/>
    <lineage>
        <taxon>Bacteria</taxon>
        <taxon>Pseudomonadati</taxon>
        <taxon>Spirochaetota</taxon>
        <taxon>Spirochaetia</taxon>
        <taxon>Leptospirales</taxon>
        <taxon>Leptospiraceae</taxon>
        <taxon>Leptospira</taxon>
    </lineage>
</organism>
<keyword evidence="2" id="KW-1185">Reference proteome</keyword>